<dbReference type="GO" id="GO:0008983">
    <property type="term" value="F:protein-glutamate O-methyltransferase activity"/>
    <property type="evidence" value="ECO:0007669"/>
    <property type="project" value="UniProtKB-EC"/>
</dbReference>
<keyword evidence="4 7" id="KW-0808">Transferase</keyword>
<keyword evidence="3 7" id="KW-0489">Methyltransferase</keyword>
<dbReference type="PANTHER" id="PTHR24422">
    <property type="entry name" value="CHEMOTAXIS PROTEIN METHYLTRANSFERASE"/>
    <property type="match status" value="1"/>
</dbReference>
<dbReference type="PIRSF" id="PIRSF000410">
    <property type="entry name" value="CheR"/>
    <property type="match status" value="1"/>
</dbReference>
<name>A0AA48LZD7_9ZZZZ</name>
<evidence type="ECO:0000256" key="2">
    <source>
        <dbReference type="ARBA" id="ARBA00012534"/>
    </source>
</evidence>
<keyword evidence="5" id="KW-0949">S-adenosyl-L-methionine</keyword>
<dbReference type="GO" id="GO:0032259">
    <property type="term" value="P:methylation"/>
    <property type="evidence" value="ECO:0007669"/>
    <property type="project" value="UniProtKB-KW"/>
</dbReference>
<dbReference type="AlphaFoldDB" id="A0AA48LZD7"/>
<dbReference type="InterPro" id="IPR029063">
    <property type="entry name" value="SAM-dependent_MTases_sf"/>
</dbReference>
<dbReference type="Gene3D" id="3.40.50.150">
    <property type="entry name" value="Vaccinia Virus protein VP39"/>
    <property type="match status" value="1"/>
</dbReference>
<dbReference type="InterPro" id="IPR036804">
    <property type="entry name" value="CheR_N_sf"/>
</dbReference>
<feature type="domain" description="CheR-type methyltransferase" evidence="6">
    <location>
        <begin position="11"/>
        <end position="287"/>
    </location>
</feature>
<protein>
    <recommendedName>
        <fullName evidence="2">protein-glutamate O-methyltransferase</fullName>
        <ecNumber evidence="2">2.1.1.80</ecNumber>
    </recommendedName>
</protein>
<comment type="catalytic activity">
    <reaction evidence="1">
        <text>L-glutamyl-[protein] + S-adenosyl-L-methionine = [protein]-L-glutamate 5-O-methyl ester + S-adenosyl-L-homocysteine</text>
        <dbReference type="Rhea" id="RHEA:24452"/>
        <dbReference type="Rhea" id="RHEA-COMP:10208"/>
        <dbReference type="Rhea" id="RHEA-COMP:10311"/>
        <dbReference type="ChEBI" id="CHEBI:29973"/>
        <dbReference type="ChEBI" id="CHEBI:57856"/>
        <dbReference type="ChEBI" id="CHEBI:59789"/>
        <dbReference type="ChEBI" id="CHEBI:82795"/>
        <dbReference type="EC" id="2.1.1.80"/>
    </reaction>
</comment>
<dbReference type="SUPFAM" id="SSF47757">
    <property type="entry name" value="Chemotaxis receptor methyltransferase CheR, N-terminal domain"/>
    <property type="match status" value="1"/>
</dbReference>
<dbReference type="Gene3D" id="1.10.155.10">
    <property type="entry name" value="Chemotaxis receptor methyltransferase CheR, N-terminal domain"/>
    <property type="match status" value="1"/>
</dbReference>
<evidence type="ECO:0000256" key="1">
    <source>
        <dbReference type="ARBA" id="ARBA00001541"/>
    </source>
</evidence>
<evidence type="ECO:0000256" key="4">
    <source>
        <dbReference type="ARBA" id="ARBA00022679"/>
    </source>
</evidence>
<evidence type="ECO:0000259" key="6">
    <source>
        <dbReference type="PROSITE" id="PS50123"/>
    </source>
</evidence>
<dbReference type="Pfam" id="PF01739">
    <property type="entry name" value="CheR"/>
    <property type="match status" value="1"/>
</dbReference>
<dbReference type="EMBL" id="OY288114">
    <property type="protein sequence ID" value="CAJ0853104.1"/>
    <property type="molecule type" value="Genomic_DNA"/>
</dbReference>
<dbReference type="InterPro" id="IPR026024">
    <property type="entry name" value="Chemotaxis_MeTrfase_CheR"/>
</dbReference>
<dbReference type="Pfam" id="PF03705">
    <property type="entry name" value="CheR_N"/>
    <property type="match status" value="1"/>
</dbReference>
<dbReference type="PANTHER" id="PTHR24422:SF19">
    <property type="entry name" value="CHEMOTAXIS PROTEIN METHYLTRANSFERASE"/>
    <property type="match status" value="1"/>
</dbReference>
<proteinExistence type="predicted"/>
<accession>A0AA48LZD7</accession>
<gene>
    <name evidence="7" type="primary">cheR</name>
    <name evidence="7" type="ORF">AMST5_00614</name>
</gene>
<evidence type="ECO:0000256" key="5">
    <source>
        <dbReference type="ARBA" id="ARBA00022691"/>
    </source>
</evidence>
<evidence type="ECO:0000313" key="7">
    <source>
        <dbReference type="EMBL" id="CAJ0853104.1"/>
    </source>
</evidence>
<dbReference type="SUPFAM" id="SSF53335">
    <property type="entry name" value="S-adenosyl-L-methionine-dependent methyltransferases"/>
    <property type="match status" value="1"/>
</dbReference>
<dbReference type="CDD" id="cd02440">
    <property type="entry name" value="AdoMet_MTases"/>
    <property type="match status" value="1"/>
</dbReference>
<evidence type="ECO:0000256" key="3">
    <source>
        <dbReference type="ARBA" id="ARBA00022603"/>
    </source>
</evidence>
<organism evidence="7">
    <name type="scientific">freshwater sediment metagenome</name>
    <dbReference type="NCBI Taxonomy" id="556182"/>
    <lineage>
        <taxon>unclassified sequences</taxon>
        <taxon>metagenomes</taxon>
        <taxon>ecological metagenomes</taxon>
    </lineage>
</organism>
<dbReference type="EC" id="2.1.1.80" evidence="2"/>
<sequence length="290" mass="32581">MNPSARESQPDAMSAFKFTDGDFRQIARILNAEAGIYLSDAKAPFVYSRLTKRLRALGIESFQDYCTLIASNSGDEERRQMIAALTTNVTRFFREPHHFEHFKRNVVERLTPSLRKGGRMRVWSSACSNGQEPYSIAMSIFSQLPDADSLNIRILATDIDSHMIAAAISGEYSEDVVSVVPEDQRRKWFHSQNRGTCKVDAKLASIVAFRELNLIGNWPMKGKFDAIFCRNVAIYFEEKTQQQIWSRFVPMLNPGGILYIGHSERISGPASDQLVADGVTTYRLVKGGAA</sequence>
<dbReference type="InterPro" id="IPR022641">
    <property type="entry name" value="CheR_N"/>
</dbReference>
<dbReference type="SMART" id="SM00138">
    <property type="entry name" value="MeTrc"/>
    <property type="match status" value="1"/>
</dbReference>
<dbReference type="InterPro" id="IPR050903">
    <property type="entry name" value="Bact_Chemotaxis_MeTrfase"/>
</dbReference>
<dbReference type="InterPro" id="IPR022642">
    <property type="entry name" value="CheR_C"/>
</dbReference>
<dbReference type="InterPro" id="IPR000780">
    <property type="entry name" value="CheR_MeTrfase"/>
</dbReference>
<dbReference type="PRINTS" id="PR00996">
    <property type="entry name" value="CHERMTFRASE"/>
</dbReference>
<reference evidence="7" key="1">
    <citation type="submission" date="2023-07" db="EMBL/GenBank/DDBJ databases">
        <authorList>
            <person name="Pelsma A.J. K."/>
        </authorList>
    </citation>
    <scope>NUCLEOTIDE SEQUENCE</scope>
</reference>
<dbReference type="PROSITE" id="PS50123">
    <property type="entry name" value="CHER"/>
    <property type="match status" value="1"/>
</dbReference>